<organism evidence="5 6">
    <name type="scientific">Guptibacillus hwajinpoensis</name>
    <dbReference type="NCBI Taxonomy" id="208199"/>
    <lineage>
        <taxon>Bacteria</taxon>
        <taxon>Bacillati</taxon>
        <taxon>Bacillota</taxon>
        <taxon>Bacilli</taxon>
        <taxon>Bacillales</taxon>
        <taxon>Guptibacillaceae</taxon>
        <taxon>Guptibacillus</taxon>
    </lineage>
</organism>
<dbReference type="EMBL" id="JAUSWM010000001">
    <property type="protein sequence ID" value="MDQ0481481.1"/>
    <property type="molecule type" value="Genomic_DNA"/>
</dbReference>
<keyword evidence="6" id="KW-1185">Reference proteome</keyword>
<keyword evidence="1 5" id="KW-0378">Hydrolase</keyword>
<evidence type="ECO:0000256" key="1">
    <source>
        <dbReference type="ARBA" id="ARBA00022801"/>
    </source>
</evidence>
<feature type="domain" description="SH3b" evidence="4">
    <location>
        <begin position="20"/>
        <end position="86"/>
    </location>
</feature>
<dbReference type="CDD" id="cd02696">
    <property type="entry name" value="MurNAc-LAA"/>
    <property type="match status" value="1"/>
</dbReference>
<feature type="domain" description="SH3b" evidence="4">
    <location>
        <begin position="91"/>
        <end position="152"/>
    </location>
</feature>
<sequence>MKNYSVLILLFIILFTLPSGASAQKMANFNETVNVRSAPNLSSSVITQVHQNESHRIMEEDGEWIQIQLEAEKVGWVASRLVTITRENDSPKTIESTVSDLQVRAGPGKEFTVLGSIEVNSKWDVIKADKDWIAIDYKGQEGWVASWLVNSTTESEQAVSSSTKEVQANILNVRESQGLGSRIISQLPSGSVVEEVKKENDWSFIRYDNGQTGWVDSSFLKETTKSAGSGYATILYQATNLRDGPGLENKVITQARLHDKYQILSKEGQWYEVALTDGSSAYVAEWVVSTAAQLSTKQNLHARKTVVLDAGHGGNDSGAQGITTLEKILTLRTTSTIAEKLKSAGVRVILTRDTDTYISLSERTTISERNNADAFVSIHFDSTVDPTANGTTTYYYDQSDMSLAAAIHNKIGDDTSLRDRGVRFGNYYVLRNNKQPSVLLELGFLSNPWEEQLVNRLDYQAEITSEVANGILSFLQ</sequence>
<dbReference type="Gene3D" id="3.40.630.40">
    <property type="entry name" value="Zn-dependent exopeptidases"/>
    <property type="match status" value="1"/>
</dbReference>
<dbReference type="InterPro" id="IPR002508">
    <property type="entry name" value="MurNAc-LAA_cat"/>
</dbReference>
<dbReference type="Pfam" id="PF08239">
    <property type="entry name" value="SH3_3"/>
    <property type="match status" value="4"/>
</dbReference>
<dbReference type="PROSITE" id="PS51781">
    <property type="entry name" value="SH3B"/>
    <property type="match status" value="4"/>
</dbReference>
<dbReference type="SUPFAM" id="SSF53187">
    <property type="entry name" value="Zn-dependent exopeptidases"/>
    <property type="match status" value="1"/>
</dbReference>
<gene>
    <name evidence="5" type="ORF">QO000_000434</name>
</gene>
<dbReference type="GeneID" id="301326379"/>
<dbReference type="SMART" id="SM00287">
    <property type="entry name" value="SH3b"/>
    <property type="match status" value="4"/>
</dbReference>
<dbReference type="EC" id="3.5.1.28" evidence="5"/>
<evidence type="ECO:0000313" key="6">
    <source>
        <dbReference type="Proteomes" id="UP001226720"/>
    </source>
</evidence>
<dbReference type="InterPro" id="IPR050695">
    <property type="entry name" value="N-acetylmuramoyl_amidase_3"/>
</dbReference>
<accession>A0ABU0JZ23</accession>
<dbReference type="PANTHER" id="PTHR30404:SF7">
    <property type="entry name" value="CELL WALL AMIDASE LYTH-RELATED"/>
    <property type="match status" value="1"/>
</dbReference>
<comment type="caution">
    <text evidence="5">The sequence shown here is derived from an EMBL/GenBank/DDBJ whole genome shotgun (WGS) entry which is preliminary data.</text>
</comment>
<dbReference type="PANTHER" id="PTHR30404">
    <property type="entry name" value="N-ACETYLMURAMOYL-L-ALANINE AMIDASE"/>
    <property type="match status" value="1"/>
</dbReference>
<dbReference type="InterPro" id="IPR003646">
    <property type="entry name" value="SH3-like_bac-type"/>
</dbReference>
<dbReference type="PIRSF" id="PIRSF037846">
    <property type="entry name" value="Autolysin_YrvJ_prd"/>
    <property type="match status" value="1"/>
</dbReference>
<feature type="domain" description="SH3b" evidence="4">
    <location>
        <begin position="161"/>
        <end position="224"/>
    </location>
</feature>
<dbReference type="InterPro" id="IPR017293">
    <property type="entry name" value="N-acetylmuramoyl-L-ala_amidase"/>
</dbReference>
<dbReference type="Gene3D" id="2.30.30.40">
    <property type="entry name" value="SH3 Domains"/>
    <property type="match status" value="4"/>
</dbReference>
<dbReference type="GO" id="GO:0008745">
    <property type="term" value="F:N-acetylmuramoyl-L-alanine amidase activity"/>
    <property type="evidence" value="ECO:0007669"/>
    <property type="project" value="UniProtKB-EC"/>
</dbReference>
<keyword evidence="3" id="KW-0732">Signal</keyword>
<evidence type="ECO:0000256" key="2">
    <source>
        <dbReference type="ARBA" id="ARBA00023316"/>
    </source>
</evidence>
<reference evidence="5" key="1">
    <citation type="submission" date="2023-07" db="EMBL/GenBank/DDBJ databases">
        <title>Genomic Encyclopedia of Type Strains, Phase IV (KMG-IV): sequencing the most valuable type-strain genomes for metagenomic binning, comparative biology and taxonomic classification.</title>
        <authorList>
            <person name="Goeker M."/>
        </authorList>
    </citation>
    <scope>NUCLEOTIDE SEQUENCE [LARGE SCALE GENOMIC DNA]</scope>
    <source>
        <strain evidence="5">JSM 076093</strain>
    </source>
</reference>
<dbReference type="RefSeq" id="WP_301550995.1">
    <property type="nucleotide sequence ID" value="NZ_JAQRMZ010000002.1"/>
</dbReference>
<proteinExistence type="predicted"/>
<feature type="domain" description="SH3b" evidence="4">
    <location>
        <begin position="229"/>
        <end position="291"/>
    </location>
</feature>
<evidence type="ECO:0000256" key="3">
    <source>
        <dbReference type="SAM" id="SignalP"/>
    </source>
</evidence>
<feature type="signal peptide" evidence="3">
    <location>
        <begin position="1"/>
        <end position="21"/>
    </location>
</feature>
<name>A0ABU0JZ23_9BACL</name>
<evidence type="ECO:0000313" key="5">
    <source>
        <dbReference type="EMBL" id="MDQ0481481.1"/>
    </source>
</evidence>
<keyword evidence="2" id="KW-0961">Cell wall biogenesis/degradation</keyword>
<evidence type="ECO:0000259" key="4">
    <source>
        <dbReference type="PROSITE" id="PS51781"/>
    </source>
</evidence>
<dbReference type="Proteomes" id="UP001226720">
    <property type="component" value="Unassembled WGS sequence"/>
</dbReference>
<dbReference type="Pfam" id="PF01520">
    <property type="entry name" value="Amidase_3"/>
    <property type="match status" value="1"/>
</dbReference>
<dbReference type="SMART" id="SM00646">
    <property type="entry name" value="Ami_3"/>
    <property type="match status" value="1"/>
</dbReference>
<protein>
    <submittedName>
        <fullName evidence="5">N-acetylmuramoyl-L-alanine amidase</fullName>
        <ecNumber evidence="5">3.5.1.28</ecNumber>
    </submittedName>
</protein>
<feature type="chain" id="PRO_5045330741" evidence="3">
    <location>
        <begin position="22"/>
        <end position="476"/>
    </location>
</feature>